<sequence>MKQKTIMFVVATSTRIGFVLKTDLFRKLESEGNKMVIVSPFWNDKNFKDEFSRNNIFLEPLPIRSRLAKAASTTRNVATQITDSEKLNRCKKIQQQITRRYRPQNKKINWRGPLLKVIPKKIKTSDTFWNHVEYFAHKQKGYTNLFKKYKPDVLVLASGGAEGEDIPFLLYSWKRKIPSIAIDGNIDVFEFRYFSKTRPITEWALFSEAQKEEGASMQKIPKENLKATGPLRYDYYFHEFKPENREKFLSRLGLDPNKKVITLGAKVPVLFPHNDDIIKIIKDAINDKKIDPESQLYIRFDPNHDPKIYDKNLLSGLKWELATSKEASTREHLANLLYHSDIVISISSTFSCEACLVDTPAAWIGFEGFASPKTLEESYRYAYELDLFKRILKTGGISLVESPKELINTINKYIKSKKEGREERKKFVLQEYYNDETSAGVKIAKLVNDLINRNEK</sequence>
<gene>
    <name evidence="1" type="ORF">COU07_03080</name>
</gene>
<protein>
    <recommendedName>
        <fullName evidence="3">UDP-glycosyltransferase</fullName>
    </recommendedName>
</protein>
<organism evidence="1 2">
    <name type="scientific">Candidatus Harrisonbacteria bacterium CG10_big_fil_rev_8_21_14_0_10_40_38</name>
    <dbReference type="NCBI Taxonomy" id="1974583"/>
    <lineage>
        <taxon>Bacteria</taxon>
        <taxon>Candidatus Harrisoniibacteriota</taxon>
    </lineage>
</organism>
<dbReference type="Gene3D" id="3.40.50.12580">
    <property type="match status" value="1"/>
</dbReference>
<evidence type="ECO:0008006" key="3">
    <source>
        <dbReference type="Google" id="ProtNLM"/>
    </source>
</evidence>
<name>A0A2H0URL0_9BACT</name>
<dbReference type="AlphaFoldDB" id="A0A2H0URL0"/>
<reference evidence="2" key="1">
    <citation type="submission" date="2017-09" db="EMBL/GenBank/DDBJ databases">
        <title>Depth-based differentiation of microbial function through sediment-hosted aquifers and enrichment of novel symbionts in the deep terrestrial subsurface.</title>
        <authorList>
            <person name="Probst A.J."/>
            <person name="Ladd B."/>
            <person name="Jarett J.K."/>
            <person name="Geller-Mcgrath D.E."/>
            <person name="Sieber C.M.K."/>
            <person name="Emerson J.B."/>
            <person name="Anantharaman K."/>
            <person name="Thomas B.C."/>
            <person name="Malmstrom R."/>
            <person name="Stieglmeier M."/>
            <person name="Klingl A."/>
            <person name="Woyke T."/>
            <person name="Ryan C.M."/>
            <person name="Banfield J.F."/>
        </authorList>
    </citation>
    <scope>NUCLEOTIDE SEQUENCE [LARGE SCALE GENOMIC DNA]</scope>
</reference>
<dbReference type="InterPro" id="IPR043148">
    <property type="entry name" value="TagF_C"/>
</dbReference>
<accession>A0A2H0URL0</accession>
<comment type="caution">
    <text evidence="1">The sequence shown here is derived from an EMBL/GenBank/DDBJ whole genome shotgun (WGS) entry which is preliminary data.</text>
</comment>
<dbReference type="EMBL" id="PFAZ01000008">
    <property type="protein sequence ID" value="PIR89050.1"/>
    <property type="molecule type" value="Genomic_DNA"/>
</dbReference>
<evidence type="ECO:0000313" key="1">
    <source>
        <dbReference type="EMBL" id="PIR89050.1"/>
    </source>
</evidence>
<proteinExistence type="predicted"/>
<evidence type="ECO:0000313" key="2">
    <source>
        <dbReference type="Proteomes" id="UP000231157"/>
    </source>
</evidence>
<dbReference type="Proteomes" id="UP000231157">
    <property type="component" value="Unassembled WGS sequence"/>
</dbReference>
<dbReference type="SUPFAM" id="SSF53756">
    <property type="entry name" value="UDP-Glycosyltransferase/glycogen phosphorylase"/>
    <property type="match status" value="1"/>
</dbReference>